<keyword evidence="11" id="KW-0333">Golgi apparatus</keyword>
<protein>
    <recommendedName>
        <fullName evidence="11">Fucosyltransferase</fullName>
        <ecNumber evidence="11">2.4.1.-</ecNumber>
    </recommendedName>
</protein>
<feature type="domain" description="Fucosyltransferase C-terminal" evidence="12">
    <location>
        <begin position="201"/>
        <end position="385"/>
    </location>
</feature>
<proteinExistence type="evidence at transcript level"/>
<dbReference type="Pfam" id="PF17039">
    <property type="entry name" value="Glyco_tran_10_N"/>
    <property type="match status" value="1"/>
</dbReference>
<evidence type="ECO:0000256" key="8">
    <source>
        <dbReference type="ARBA" id="ARBA00022989"/>
    </source>
</evidence>
<dbReference type="EMBL" id="LR785301">
    <property type="protein sequence ID" value="CAB3247496.1"/>
    <property type="molecule type" value="mRNA"/>
</dbReference>
<dbReference type="EC" id="2.4.1.-" evidence="11"/>
<keyword evidence="7" id="KW-0735">Signal-anchor</keyword>
<dbReference type="FunFam" id="3.40.50.11660:FF:000007">
    <property type="entry name" value="alpha-(1,3)-fucosyltransferase 6-like"/>
    <property type="match status" value="1"/>
</dbReference>
<organism evidence="14">
    <name type="scientific">Phallusia mammillata</name>
    <dbReference type="NCBI Taxonomy" id="59560"/>
    <lineage>
        <taxon>Eukaryota</taxon>
        <taxon>Metazoa</taxon>
        <taxon>Chordata</taxon>
        <taxon>Tunicata</taxon>
        <taxon>Ascidiacea</taxon>
        <taxon>Phlebobranchia</taxon>
        <taxon>Ascidiidae</taxon>
        <taxon>Phallusia</taxon>
    </lineage>
</organism>
<keyword evidence="8 11" id="KW-1133">Transmembrane helix</keyword>
<comment type="subcellular location">
    <subcellularLocation>
        <location evidence="11">Golgi apparatus</location>
        <location evidence="11">Golgi stack membrane</location>
        <topology evidence="11">Single-pass type II membrane protein</topology>
    </subcellularLocation>
    <subcellularLocation>
        <location evidence="1">Membrane</location>
        <topology evidence="1">Single-pass membrane protein</topology>
    </subcellularLocation>
</comment>
<sequence length="397" mass="46881">MKRGKLWIVFFGLLASGVLLVVWNYQSANTWFVRGGTLTFKPWRKESSNKIINYTHQKRGFGTEMVNVTKEHHWILMWRHPWGVQTEGPRDGKDLGKCTITYDQKRLPEASAVIFHYSGLDRETMPWKHYRNPDQLFVYLTMESPSYIQIGEHRRTMSKFDGGFINWTMSYRHSSDIFSSYFTSANTIFENGKQKVEDLLAKKSRTGLWVVSNCKLLPGSRMRYRYIEDLIQAGLPIDRYGACFRNKKEFAALSPEVLHSYRFYFSFENALHCEDYMTEKLWINGIQSGRVPVIWGPLKADVEKLAPPGSFIHTEDFKSPAELAQYLLRLEKNETEYRRFFDWRVNPDERTKKIVAQHYLIREEQLCDKLQRPFSRKYVESISDWFFGNETKECLQN</sequence>
<dbReference type="GO" id="GO:0046920">
    <property type="term" value="F:alpha-(1-&gt;3)-fucosyltransferase activity"/>
    <property type="evidence" value="ECO:0007669"/>
    <property type="project" value="TreeGrafter"/>
</dbReference>
<keyword evidence="6 11" id="KW-0812">Transmembrane</keyword>
<feature type="transmembrane region" description="Helical" evidence="11">
    <location>
        <begin position="7"/>
        <end position="25"/>
    </location>
</feature>
<evidence type="ECO:0000259" key="13">
    <source>
        <dbReference type="Pfam" id="PF17039"/>
    </source>
</evidence>
<dbReference type="AlphaFoldDB" id="A0A6F9DDZ4"/>
<dbReference type="InterPro" id="IPR055270">
    <property type="entry name" value="Glyco_tran_10_C"/>
</dbReference>
<dbReference type="PANTHER" id="PTHR11929">
    <property type="entry name" value="ALPHA- 1,3 -FUCOSYLTRANSFERASE"/>
    <property type="match status" value="1"/>
</dbReference>
<evidence type="ECO:0000256" key="2">
    <source>
        <dbReference type="ARBA" id="ARBA00004922"/>
    </source>
</evidence>
<dbReference type="Pfam" id="PF00852">
    <property type="entry name" value="Glyco_transf_10"/>
    <property type="match status" value="1"/>
</dbReference>
<evidence type="ECO:0000259" key="12">
    <source>
        <dbReference type="Pfam" id="PF00852"/>
    </source>
</evidence>
<dbReference type="UniPathway" id="UPA00378"/>
<accession>A0A6F9DDZ4</accession>
<gene>
    <name evidence="14" type="primary">Fut3</name>
</gene>
<keyword evidence="9 11" id="KW-0472">Membrane</keyword>
<dbReference type="Gene3D" id="3.40.50.11660">
    <property type="entry name" value="Glycosyl transferase family 10, C-terminal domain"/>
    <property type="match status" value="1"/>
</dbReference>
<reference evidence="14" key="1">
    <citation type="submission" date="2020-04" db="EMBL/GenBank/DDBJ databases">
        <authorList>
            <person name="Neveu A P."/>
        </authorList>
    </citation>
    <scope>NUCLEOTIDE SEQUENCE</scope>
    <source>
        <tissue evidence="14">Whole embryo</tissue>
    </source>
</reference>
<evidence type="ECO:0000256" key="10">
    <source>
        <dbReference type="ARBA" id="ARBA00023180"/>
    </source>
</evidence>
<name>A0A6F9DDZ4_9ASCI</name>
<evidence type="ECO:0000256" key="6">
    <source>
        <dbReference type="ARBA" id="ARBA00022692"/>
    </source>
</evidence>
<evidence type="ECO:0000256" key="5">
    <source>
        <dbReference type="ARBA" id="ARBA00022679"/>
    </source>
</evidence>
<comment type="similarity">
    <text evidence="3 11">Belongs to the glycosyltransferase 10 family.</text>
</comment>
<keyword evidence="5 11" id="KW-0808">Transferase</keyword>
<evidence type="ECO:0000256" key="11">
    <source>
        <dbReference type="RuleBase" id="RU003832"/>
    </source>
</evidence>
<dbReference type="PANTHER" id="PTHR11929:SF145">
    <property type="entry name" value="ALPHA-(1,3)-FUCOSYLTRANSFERASE FUT-1"/>
    <property type="match status" value="1"/>
</dbReference>
<dbReference type="InterPro" id="IPR038577">
    <property type="entry name" value="GT10-like_C_sf"/>
</dbReference>
<feature type="domain" description="Fucosyltransferase N-terminal" evidence="13">
    <location>
        <begin position="71"/>
        <end position="181"/>
    </location>
</feature>
<evidence type="ECO:0000256" key="7">
    <source>
        <dbReference type="ARBA" id="ARBA00022968"/>
    </source>
</evidence>
<evidence type="ECO:0000313" key="14">
    <source>
        <dbReference type="EMBL" id="CAB3247496.1"/>
    </source>
</evidence>
<dbReference type="InterPro" id="IPR001503">
    <property type="entry name" value="Glyco_trans_10"/>
</dbReference>
<dbReference type="GO" id="GO:0032580">
    <property type="term" value="C:Golgi cisterna membrane"/>
    <property type="evidence" value="ECO:0007669"/>
    <property type="project" value="UniProtKB-SubCell"/>
</dbReference>
<keyword evidence="4 11" id="KW-0328">Glycosyltransferase</keyword>
<comment type="pathway">
    <text evidence="2">Protein modification; protein glycosylation.</text>
</comment>
<evidence type="ECO:0000256" key="9">
    <source>
        <dbReference type="ARBA" id="ARBA00023136"/>
    </source>
</evidence>
<evidence type="ECO:0000256" key="3">
    <source>
        <dbReference type="ARBA" id="ARBA00008919"/>
    </source>
</evidence>
<dbReference type="InterPro" id="IPR031481">
    <property type="entry name" value="Glyco_tran_10_N"/>
</dbReference>
<keyword evidence="10" id="KW-0325">Glycoprotein</keyword>
<evidence type="ECO:0000256" key="4">
    <source>
        <dbReference type="ARBA" id="ARBA00022676"/>
    </source>
</evidence>
<dbReference type="SUPFAM" id="SSF53756">
    <property type="entry name" value="UDP-Glycosyltransferase/glycogen phosphorylase"/>
    <property type="match status" value="1"/>
</dbReference>
<evidence type="ECO:0000256" key="1">
    <source>
        <dbReference type="ARBA" id="ARBA00004167"/>
    </source>
</evidence>